<evidence type="ECO:0008006" key="5">
    <source>
        <dbReference type="Google" id="ProtNLM"/>
    </source>
</evidence>
<accession>A0A8J7R4I8</accession>
<sequence>MRKFLILSIAGMMLASPGAMIAPAAAQDVRIEVGPDGVRVRDRDRERRERFERREERREDRREDRRDRRGCSVDRALDKAERLGLRRVRVLREGRRTIEVGGRDRRGDRRVITFGRDRGCPVY</sequence>
<dbReference type="RefSeq" id="WP_209333313.1">
    <property type="nucleotide sequence ID" value="NZ_JAGIYY010000001.1"/>
</dbReference>
<protein>
    <recommendedName>
        <fullName evidence="5">PepSY domain-containing protein</fullName>
    </recommendedName>
</protein>
<keyword evidence="4" id="KW-1185">Reference proteome</keyword>
<feature type="chain" id="PRO_5035154404" description="PepSY domain-containing protein" evidence="2">
    <location>
        <begin position="22"/>
        <end position="123"/>
    </location>
</feature>
<reference evidence="3" key="1">
    <citation type="submission" date="2021-03" db="EMBL/GenBank/DDBJ databases">
        <title>Genome sequencing and assembly of Tianweitania sediminis.</title>
        <authorList>
            <person name="Chhetri G."/>
        </authorList>
    </citation>
    <scope>NUCLEOTIDE SEQUENCE</scope>
    <source>
        <strain evidence="3">Z8</strain>
    </source>
</reference>
<dbReference type="AlphaFoldDB" id="A0A8J7R4I8"/>
<evidence type="ECO:0000313" key="4">
    <source>
        <dbReference type="Proteomes" id="UP000666240"/>
    </source>
</evidence>
<dbReference type="Proteomes" id="UP000666240">
    <property type="component" value="Unassembled WGS sequence"/>
</dbReference>
<comment type="caution">
    <text evidence="3">The sequence shown here is derived from an EMBL/GenBank/DDBJ whole genome shotgun (WGS) entry which is preliminary data.</text>
</comment>
<evidence type="ECO:0000256" key="1">
    <source>
        <dbReference type="SAM" id="MobiDB-lite"/>
    </source>
</evidence>
<evidence type="ECO:0000313" key="3">
    <source>
        <dbReference type="EMBL" id="MBP0437292.1"/>
    </source>
</evidence>
<evidence type="ECO:0000256" key="2">
    <source>
        <dbReference type="SAM" id="SignalP"/>
    </source>
</evidence>
<keyword evidence="2" id="KW-0732">Signal</keyword>
<gene>
    <name evidence="3" type="ORF">J5Y06_01340</name>
</gene>
<feature type="region of interest" description="Disordered" evidence="1">
    <location>
        <begin position="44"/>
        <end position="71"/>
    </location>
</feature>
<name>A0A8J7R4I8_9HYPH</name>
<proteinExistence type="predicted"/>
<feature type="signal peptide" evidence="2">
    <location>
        <begin position="1"/>
        <end position="21"/>
    </location>
</feature>
<dbReference type="EMBL" id="JAGIYY010000001">
    <property type="protein sequence ID" value="MBP0437292.1"/>
    <property type="molecule type" value="Genomic_DNA"/>
</dbReference>
<organism evidence="3 4">
    <name type="scientific">Tianweitania sediminis</name>
    <dbReference type="NCBI Taxonomy" id="1502156"/>
    <lineage>
        <taxon>Bacteria</taxon>
        <taxon>Pseudomonadati</taxon>
        <taxon>Pseudomonadota</taxon>
        <taxon>Alphaproteobacteria</taxon>
        <taxon>Hyphomicrobiales</taxon>
        <taxon>Phyllobacteriaceae</taxon>
        <taxon>Tianweitania</taxon>
    </lineage>
</organism>